<protein>
    <recommendedName>
        <fullName evidence="2">ATP-grasp domain-containing protein</fullName>
    </recommendedName>
</protein>
<keyword evidence="1" id="KW-0547">Nucleotide-binding</keyword>
<dbReference type="GO" id="GO:0046872">
    <property type="term" value="F:metal ion binding"/>
    <property type="evidence" value="ECO:0007669"/>
    <property type="project" value="InterPro"/>
</dbReference>
<comment type="caution">
    <text evidence="3">The sequence shown here is derived from an EMBL/GenBank/DDBJ whole genome shotgun (WGS) entry which is preliminary data.</text>
</comment>
<dbReference type="InterPro" id="IPR011761">
    <property type="entry name" value="ATP-grasp"/>
</dbReference>
<dbReference type="PROSITE" id="PS50975">
    <property type="entry name" value="ATP_GRASP"/>
    <property type="match status" value="1"/>
</dbReference>
<dbReference type="Pfam" id="PF18604">
    <property type="entry name" value="PreAtp-grasp"/>
    <property type="match status" value="1"/>
</dbReference>
<dbReference type="Gene3D" id="3.30.470.20">
    <property type="entry name" value="ATP-grasp fold, B domain"/>
    <property type="match status" value="1"/>
</dbReference>
<evidence type="ECO:0000256" key="1">
    <source>
        <dbReference type="PROSITE-ProRule" id="PRU00409"/>
    </source>
</evidence>
<dbReference type="GO" id="GO:0005524">
    <property type="term" value="F:ATP binding"/>
    <property type="evidence" value="ECO:0007669"/>
    <property type="project" value="UniProtKB-UniRule"/>
</dbReference>
<name>A0A1G2IHW8_9BACT</name>
<gene>
    <name evidence="3" type="ORF">A2998_02045</name>
</gene>
<keyword evidence="1" id="KW-0067">ATP-binding</keyword>
<evidence type="ECO:0000313" key="4">
    <source>
        <dbReference type="Proteomes" id="UP000178826"/>
    </source>
</evidence>
<dbReference type="Proteomes" id="UP000178826">
    <property type="component" value="Unassembled WGS sequence"/>
</dbReference>
<dbReference type="InterPro" id="IPR040754">
    <property type="entry name" value="PreAtp-grasp"/>
</dbReference>
<organism evidence="3 4">
    <name type="scientific">Candidatus Staskawiczbacteria bacterium RIFCSPLOWO2_01_FULL_37_25b</name>
    <dbReference type="NCBI Taxonomy" id="1802213"/>
    <lineage>
        <taxon>Bacteria</taxon>
        <taxon>Candidatus Staskawicziibacteriota</taxon>
    </lineage>
</organism>
<dbReference type="AlphaFoldDB" id="A0A1G2IHW8"/>
<dbReference type="SUPFAM" id="SSF56059">
    <property type="entry name" value="Glutathione synthetase ATP-binding domain-like"/>
    <property type="match status" value="1"/>
</dbReference>
<evidence type="ECO:0000313" key="3">
    <source>
        <dbReference type="EMBL" id="OGZ73798.1"/>
    </source>
</evidence>
<proteinExistence type="predicted"/>
<evidence type="ECO:0000259" key="2">
    <source>
        <dbReference type="PROSITE" id="PS50975"/>
    </source>
</evidence>
<reference evidence="3 4" key="1">
    <citation type="journal article" date="2016" name="Nat. Commun.">
        <title>Thousands of microbial genomes shed light on interconnected biogeochemical processes in an aquifer system.</title>
        <authorList>
            <person name="Anantharaman K."/>
            <person name="Brown C.T."/>
            <person name="Hug L.A."/>
            <person name="Sharon I."/>
            <person name="Castelle C.J."/>
            <person name="Probst A.J."/>
            <person name="Thomas B.C."/>
            <person name="Singh A."/>
            <person name="Wilkins M.J."/>
            <person name="Karaoz U."/>
            <person name="Brodie E.L."/>
            <person name="Williams K.H."/>
            <person name="Hubbard S.S."/>
            <person name="Banfield J.F."/>
        </authorList>
    </citation>
    <scope>NUCLEOTIDE SEQUENCE [LARGE SCALE GENOMIC DNA]</scope>
</reference>
<accession>A0A1G2IHW8</accession>
<feature type="domain" description="ATP-grasp" evidence="2">
    <location>
        <begin position="136"/>
        <end position="335"/>
    </location>
</feature>
<sequence>MRIIIDTQSNPLFQGSVLEQAYGLRGGLCEGGKDDIVVVANNFDKDYLKYWKGLGFDMPTILVTQNGCPELTLSQLIMRDNAVSKKLKAIASRNGCARLEFFCIEESERQLAEHLGIPAYCNFDFAFKFAKKPCFRRFCLQHNIPVVEGMCCKNLQEAEHFINGLHQRGISALVKSESGTGGIACGGAVKIDPGDNIKAKLEGIKFIGQEFVVEKTIESVREEISIHWEVQFDGQIRVVGIQDQLAKNFGYSGVSMPSSIDPGEMAHLKKILLGVLAPEMRNIGAIGFFSCDVILSPEEHWMDFNPRKGAAIYVRQMINRLQKKHFPDNQLFIWHEHNKVSDTISFEKVRKVLGSLIVPGHDSKRLIVITNSGVMPYGYLDITAISTVSREDARGHFEKAKNLILCQ</sequence>
<dbReference type="EMBL" id="MHOZ01000017">
    <property type="protein sequence ID" value="OGZ73798.1"/>
    <property type="molecule type" value="Genomic_DNA"/>
</dbReference>